<dbReference type="AlphaFoldDB" id="A0A9D2IV05"/>
<protein>
    <submittedName>
        <fullName evidence="1">Uncharacterized protein</fullName>
    </submittedName>
</protein>
<reference evidence="1" key="1">
    <citation type="journal article" date="2021" name="PeerJ">
        <title>Extensive microbial diversity within the chicken gut microbiome revealed by metagenomics and culture.</title>
        <authorList>
            <person name="Gilroy R."/>
            <person name="Ravi A."/>
            <person name="Getino M."/>
            <person name="Pursley I."/>
            <person name="Horton D.L."/>
            <person name="Alikhan N.F."/>
            <person name="Baker D."/>
            <person name="Gharbi K."/>
            <person name="Hall N."/>
            <person name="Watson M."/>
            <person name="Adriaenssens E.M."/>
            <person name="Foster-Nyarko E."/>
            <person name="Jarju S."/>
            <person name="Secka A."/>
            <person name="Antonio M."/>
            <person name="Oren A."/>
            <person name="Chaudhuri R.R."/>
            <person name="La Ragione R."/>
            <person name="Hildebrand F."/>
            <person name="Pallen M.J."/>
        </authorList>
    </citation>
    <scope>NUCLEOTIDE SEQUENCE</scope>
    <source>
        <strain evidence="1">CHK33-5263</strain>
    </source>
</reference>
<accession>A0A9D2IV05</accession>
<name>A0A9D2IV05_9FIRM</name>
<comment type="caution">
    <text evidence="1">The sequence shown here is derived from an EMBL/GenBank/DDBJ whole genome shotgun (WGS) entry which is preliminary data.</text>
</comment>
<sequence length="225" mass="25372">MKPISDIRLYRCAHYDAMTPPATLPITDKPLSAAVKRIAMKLREQGFSLGDFDHLYCVFTADALPSDFFLSSQTDREHPWYRHCFIRVEEDFYGALGSPEARSDTLKLVGNALLNLFATEHFDAAAIKACLTQAEEQGEAMRMKFKEMRTATRLATIYLRYLDAGSFFPLLQVRDAQGSVLLEKDLPAMLTLDALGTLSLSNHKVTIHPRRNAFTAHMPPIVVEY</sequence>
<gene>
    <name evidence="1" type="ORF">H9812_02115</name>
</gene>
<evidence type="ECO:0000313" key="2">
    <source>
        <dbReference type="Proteomes" id="UP000824044"/>
    </source>
</evidence>
<proteinExistence type="predicted"/>
<reference evidence="1" key="2">
    <citation type="submission" date="2021-04" db="EMBL/GenBank/DDBJ databases">
        <authorList>
            <person name="Gilroy R."/>
        </authorList>
    </citation>
    <scope>NUCLEOTIDE SEQUENCE</scope>
    <source>
        <strain evidence="1">CHK33-5263</strain>
    </source>
</reference>
<organism evidence="1 2">
    <name type="scientific">Candidatus Gallimonas intestinigallinarum</name>
    <dbReference type="NCBI Taxonomy" id="2838604"/>
    <lineage>
        <taxon>Bacteria</taxon>
        <taxon>Bacillati</taxon>
        <taxon>Bacillota</taxon>
        <taxon>Clostridia</taxon>
        <taxon>Candidatus Gallimonas</taxon>
    </lineage>
</organism>
<dbReference type="Proteomes" id="UP000824044">
    <property type="component" value="Unassembled WGS sequence"/>
</dbReference>
<dbReference type="EMBL" id="DXBS01000043">
    <property type="protein sequence ID" value="HIZ24256.1"/>
    <property type="molecule type" value="Genomic_DNA"/>
</dbReference>
<evidence type="ECO:0000313" key="1">
    <source>
        <dbReference type="EMBL" id="HIZ24256.1"/>
    </source>
</evidence>